<dbReference type="EMBL" id="CAJVPS010002530">
    <property type="protein sequence ID" value="CAG8570715.1"/>
    <property type="molecule type" value="Genomic_DNA"/>
</dbReference>
<protein>
    <submittedName>
        <fullName evidence="1">13558_t:CDS:1</fullName>
    </submittedName>
</protein>
<evidence type="ECO:0000313" key="1">
    <source>
        <dbReference type="EMBL" id="CAG8570715.1"/>
    </source>
</evidence>
<dbReference type="AlphaFoldDB" id="A0A9N9BPE4"/>
<accession>A0A9N9BPE4</accession>
<comment type="caution">
    <text evidence="1">The sequence shown here is derived from an EMBL/GenBank/DDBJ whole genome shotgun (WGS) entry which is preliminary data.</text>
</comment>
<keyword evidence="2" id="KW-1185">Reference proteome</keyword>
<name>A0A9N9BPE4_9GLOM</name>
<sequence>MNHLEHFYLCISIPLDIIDNQDDVWEKWGNGDLNKIFKLSKKYDKLQSDKNFVLE</sequence>
<evidence type="ECO:0000313" key="2">
    <source>
        <dbReference type="Proteomes" id="UP000789508"/>
    </source>
</evidence>
<dbReference type="OrthoDB" id="2440184at2759"/>
<organism evidence="1 2">
    <name type="scientific">Ambispora leptoticha</name>
    <dbReference type="NCBI Taxonomy" id="144679"/>
    <lineage>
        <taxon>Eukaryota</taxon>
        <taxon>Fungi</taxon>
        <taxon>Fungi incertae sedis</taxon>
        <taxon>Mucoromycota</taxon>
        <taxon>Glomeromycotina</taxon>
        <taxon>Glomeromycetes</taxon>
        <taxon>Archaeosporales</taxon>
        <taxon>Ambisporaceae</taxon>
        <taxon>Ambispora</taxon>
    </lineage>
</organism>
<gene>
    <name evidence="1" type="ORF">ALEPTO_LOCUS6798</name>
</gene>
<proteinExistence type="predicted"/>
<dbReference type="Proteomes" id="UP000789508">
    <property type="component" value="Unassembled WGS sequence"/>
</dbReference>
<reference evidence="1" key="1">
    <citation type="submission" date="2021-06" db="EMBL/GenBank/DDBJ databases">
        <authorList>
            <person name="Kallberg Y."/>
            <person name="Tangrot J."/>
            <person name="Rosling A."/>
        </authorList>
    </citation>
    <scope>NUCLEOTIDE SEQUENCE</scope>
    <source>
        <strain evidence="1">FL130A</strain>
    </source>
</reference>